<evidence type="ECO:0000313" key="1">
    <source>
        <dbReference type="EMBL" id="GDY39596.1"/>
    </source>
</evidence>
<evidence type="ECO:0000313" key="2">
    <source>
        <dbReference type="Proteomes" id="UP000299290"/>
    </source>
</evidence>
<reference evidence="1 2" key="1">
    <citation type="journal article" date="2020" name="Int. J. Syst. Evol. Microbiol.">
        <title>Reclassification of Streptomyces castelarensis and Streptomyces sporoclivatus as later heterotypic synonyms of Streptomyces antimycoticus.</title>
        <authorList>
            <person name="Komaki H."/>
            <person name="Tamura T."/>
        </authorList>
    </citation>
    <scope>NUCLEOTIDE SEQUENCE [LARGE SCALE GENOMIC DNA]</scope>
    <source>
        <strain evidence="1 2">NBRC 12839</strain>
    </source>
</reference>
<organism evidence="1 2">
    <name type="scientific">Streptomyces antimycoticus</name>
    <dbReference type="NCBI Taxonomy" id="68175"/>
    <lineage>
        <taxon>Bacteria</taxon>
        <taxon>Bacillati</taxon>
        <taxon>Actinomycetota</taxon>
        <taxon>Actinomycetes</taxon>
        <taxon>Kitasatosporales</taxon>
        <taxon>Streptomycetaceae</taxon>
        <taxon>Streptomyces</taxon>
        <taxon>Streptomyces violaceusniger group</taxon>
    </lineage>
</organism>
<keyword evidence="2" id="KW-1185">Reference proteome</keyword>
<sequence>MARPPIELDHRDPSGVIVVLMEEDGYSACLTEGLARFARGTRLVIQQGGQGGRCPGR</sequence>
<name>A0A4D4JYU4_9ACTN</name>
<protein>
    <submittedName>
        <fullName evidence="1">Uncharacterized protein</fullName>
    </submittedName>
</protein>
<proteinExistence type="predicted"/>
<gene>
    <name evidence="1" type="ORF">SANT12839_004780</name>
</gene>
<dbReference type="AlphaFoldDB" id="A0A4D4JYU4"/>
<dbReference type="EMBL" id="BJHV01000001">
    <property type="protein sequence ID" value="GDY39596.1"/>
    <property type="molecule type" value="Genomic_DNA"/>
</dbReference>
<accession>A0A4D4JYU4</accession>
<comment type="caution">
    <text evidence="1">The sequence shown here is derived from an EMBL/GenBank/DDBJ whole genome shotgun (WGS) entry which is preliminary data.</text>
</comment>
<dbReference type="Proteomes" id="UP000299290">
    <property type="component" value="Unassembled WGS sequence"/>
</dbReference>